<dbReference type="OrthoDB" id="329835at2759"/>
<evidence type="ECO:0000256" key="1">
    <source>
        <dbReference type="ARBA" id="ARBA00023315"/>
    </source>
</evidence>
<proteinExistence type="predicted"/>
<dbReference type="InterPro" id="IPR013601">
    <property type="entry name" value="FAE1_typ3_polyketide_synth"/>
</dbReference>
<dbReference type="EMBL" id="JAKOGI010000492">
    <property type="protein sequence ID" value="KAJ8434220.1"/>
    <property type="molecule type" value="Genomic_DNA"/>
</dbReference>
<dbReference type="PANTHER" id="PTHR31561">
    <property type="entry name" value="3-KETOACYL-COA SYNTHASE"/>
    <property type="match status" value="1"/>
</dbReference>
<evidence type="ECO:0000259" key="3">
    <source>
        <dbReference type="Pfam" id="PF08392"/>
    </source>
</evidence>
<dbReference type="SUPFAM" id="SSF53901">
    <property type="entry name" value="Thiolase-like"/>
    <property type="match status" value="1"/>
</dbReference>
<comment type="caution">
    <text evidence="4">The sequence shown here is derived from an EMBL/GenBank/DDBJ whole genome shotgun (WGS) entry which is preliminary data.</text>
</comment>
<dbReference type="Proteomes" id="UP001153076">
    <property type="component" value="Unassembled WGS sequence"/>
</dbReference>
<dbReference type="Pfam" id="PF08392">
    <property type="entry name" value="FAE1_CUT1_RppA"/>
    <property type="match status" value="1"/>
</dbReference>
<name>A0A9Q1QAV5_9CARY</name>
<dbReference type="Gene3D" id="3.40.47.10">
    <property type="match status" value="1"/>
</dbReference>
<gene>
    <name evidence="4" type="ORF">Cgig2_029744</name>
</gene>
<feature type="domain" description="FAE" evidence="3">
    <location>
        <begin position="1"/>
        <end position="45"/>
    </location>
</feature>
<dbReference type="GO" id="GO:0009922">
    <property type="term" value="F:fatty acid elongase activity"/>
    <property type="evidence" value="ECO:0007669"/>
    <property type="project" value="UniProtKB-EC"/>
</dbReference>
<dbReference type="InterPro" id="IPR012392">
    <property type="entry name" value="3-ktacl-CoA_syn"/>
</dbReference>
<dbReference type="GO" id="GO:0006633">
    <property type="term" value="P:fatty acid biosynthetic process"/>
    <property type="evidence" value="ECO:0007669"/>
    <property type="project" value="InterPro"/>
</dbReference>
<sequence length="185" mass="20914">MGKDRSFMFSNHLFRTGGCSVLFTNNYRMKHRALVKLNCLLKPTWGMTIRAVIDGTGKGLQLSAYELEPARMALHRWGNTSTTGFWNLQGYMEAKKRLIKEDKILIRSFGAGFKCNNCLLEVIRDLKDSNVWDGCLDEYPPKTLINPFTERSDVNTLISLKSSLDQRLARLCTASDASPLSNEAD</sequence>
<accession>A0A9Q1QAV5</accession>
<keyword evidence="5" id="KW-1185">Reference proteome</keyword>
<evidence type="ECO:0000313" key="5">
    <source>
        <dbReference type="Proteomes" id="UP001153076"/>
    </source>
</evidence>
<organism evidence="4 5">
    <name type="scientific">Carnegiea gigantea</name>
    <dbReference type="NCBI Taxonomy" id="171969"/>
    <lineage>
        <taxon>Eukaryota</taxon>
        <taxon>Viridiplantae</taxon>
        <taxon>Streptophyta</taxon>
        <taxon>Embryophyta</taxon>
        <taxon>Tracheophyta</taxon>
        <taxon>Spermatophyta</taxon>
        <taxon>Magnoliopsida</taxon>
        <taxon>eudicotyledons</taxon>
        <taxon>Gunneridae</taxon>
        <taxon>Pentapetalae</taxon>
        <taxon>Caryophyllales</taxon>
        <taxon>Cactineae</taxon>
        <taxon>Cactaceae</taxon>
        <taxon>Cactoideae</taxon>
        <taxon>Echinocereeae</taxon>
        <taxon>Carnegiea</taxon>
    </lineage>
</organism>
<dbReference type="InterPro" id="IPR016039">
    <property type="entry name" value="Thiolase-like"/>
</dbReference>
<reference evidence="4" key="1">
    <citation type="submission" date="2022-04" db="EMBL/GenBank/DDBJ databases">
        <title>Carnegiea gigantea Genome sequencing and assembly v2.</title>
        <authorList>
            <person name="Copetti D."/>
            <person name="Sanderson M.J."/>
            <person name="Burquez A."/>
            <person name="Wojciechowski M.F."/>
        </authorList>
    </citation>
    <scope>NUCLEOTIDE SEQUENCE</scope>
    <source>
        <strain evidence="4">SGP5-SGP5p</strain>
        <tissue evidence="4">Aerial part</tissue>
    </source>
</reference>
<dbReference type="AlphaFoldDB" id="A0A9Q1QAV5"/>
<keyword evidence="1" id="KW-0012">Acyltransferase</keyword>
<keyword evidence="1" id="KW-0808">Transferase</keyword>
<evidence type="ECO:0000313" key="4">
    <source>
        <dbReference type="EMBL" id="KAJ8434220.1"/>
    </source>
</evidence>
<comment type="catalytic activity">
    <reaction evidence="2">
        <text>a very-long-chain acyl-CoA + malonyl-CoA + H(+) = a very-long-chain 3-oxoacyl-CoA + CO2 + CoA</text>
        <dbReference type="Rhea" id="RHEA:32727"/>
        <dbReference type="ChEBI" id="CHEBI:15378"/>
        <dbReference type="ChEBI" id="CHEBI:16526"/>
        <dbReference type="ChEBI" id="CHEBI:57287"/>
        <dbReference type="ChEBI" id="CHEBI:57384"/>
        <dbReference type="ChEBI" id="CHEBI:90725"/>
        <dbReference type="ChEBI" id="CHEBI:90736"/>
        <dbReference type="EC" id="2.3.1.199"/>
    </reaction>
</comment>
<protein>
    <recommendedName>
        <fullName evidence="3">FAE domain-containing protein</fullName>
    </recommendedName>
</protein>
<dbReference type="GO" id="GO:0016020">
    <property type="term" value="C:membrane"/>
    <property type="evidence" value="ECO:0007669"/>
    <property type="project" value="InterPro"/>
</dbReference>
<evidence type="ECO:0000256" key="2">
    <source>
        <dbReference type="ARBA" id="ARBA00047375"/>
    </source>
</evidence>